<dbReference type="GO" id="GO:0000455">
    <property type="term" value="P:enzyme-directed rRNA pseudouridine synthesis"/>
    <property type="evidence" value="ECO:0007669"/>
    <property type="project" value="TreeGrafter"/>
</dbReference>
<dbReference type="GO" id="GO:0009982">
    <property type="term" value="F:pseudouridine synthase activity"/>
    <property type="evidence" value="ECO:0007669"/>
    <property type="project" value="InterPro"/>
</dbReference>
<sequence>MKDKAYKVLAQQLGISNKKAKELIDRGLVYVGDRKVQIARGEIDTKTKFRIKQLEKPEVLYEDEKILAINKPAHITSEEIKRDSGYELLHRLDKETSGVLLLVKDKEFRKKAIEEFKNQRVYKEYVAWVEGIVAEPYEVDLPILTIKKNGRAKSRVSRSKGAPAHTSIEPLEIHGKKTKVKAIITTGRTHQIRLHLARTDHPILGDTLYGGRPWKRIMLHAKKIELLGYSFTAPEPKDFVIQ</sequence>
<dbReference type="RefSeq" id="WP_084274599.1">
    <property type="nucleotide sequence ID" value="NZ_AP026671.1"/>
</dbReference>
<evidence type="ECO:0000256" key="3">
    <source>
        <dbReference type="ARBA" id="ARBA00023235"/>
    </source>
</evidence>
<evidence type="ECO:0000313" key="9">
    <source>
        <dbReference type="Proteomes" id="UP000192602"/>
    </source>
</evidence>
<dbReference type="Gene3D" id="3.30.2350.10">
    <property type="entry name" value="Pseudouridine synthase"/>
    <property type="match status" value="1"/>
</dbReference>
<dbReference type="Proteomes" id="UP000192602">
    <property type="component" value="Unassembled WGS sequence"/>
</dbReference>
<dbReference type="InterPro" id="IPR006145">
    <property type="entry name" value="PsdUridine_synth_RsuA/RluA"/>
</dbReference>
<keyword evidence="9" id="KW-1185">Reference proteome</keyword>
<dbReference type="CDD" id="cd00165">
    <property type="entry name" value="S4"/>
    <property type="match status" value="1"/>
</dbReference>
<dbReference type="AlphaFoldDB" id="A0A1W1WQ18"/>
<dbReference type="EMBL" id="FWWZ01000001">
    <property type="protein sequence ID" value="SMC08312.1"/>
    <property type="molecule type" value="Genomic_DNA"/>
</dbReference>
<evidence type="ECO:0000256" key="2">
    <source>
        <dbReference type="ARBA" id="ARBA00010876"/>
    </source>
</evidence>
<evidence type="ECO:0000259" key="7">
    <source>
        <dbReference type="Pfam" id="PF00849"/>
    </source>
</evidence>
<dbReference type="PROSITE" id="PS50889">
    <property type="entry name" value="S4"/>
    <property type="match status" value="1"/>
</dbReference>
<comment type="catalytic activity">
    <reaction evidence="1">
        <text>a uridine in RNA = a pseudouridine in RNA</text>
        <dbReference type="Rhea" id="RHEA:48348"/>
        <dbReference type="Rhea" id="RHEA-COMP:12068"/>
        <dbReference type="Rhea" id="RHEA-COMP:12069"/>
        <dbReference type="ChEBI" id="CHEBI:65314"/>
        <dbReference type="ChEBI" id="CHEBI:65315"/>
    </reaction>
</comment>
<dbReference type="PANTHER" id="PTHR21600">
    <property type="entry name" value="MITOCHONDRIAL RNA PSEUDOURIDINE SYNTHASE"/>
    <property type="match status" value="1"/>
</dbReference>
<keyword evidence="3" id="KW-0413">Isomerase</keyword>
<dbReference type="Pfam" id="PF00849">
    <property type="entry name" value="PseudoU_synth_2"/>
    <property type="match status" value="1"/>
</dbReference>
<dbReference type="PROSITE" id="PS01129">
    <property type="entry name" value="PSI_RLU"/>
    <property type="match status" value="1"/>
</dbReference>
<dbReference type="STRING" id="1069081.SAMN05660197_0059"/>
<keyword evidence="6" id="KW-0694">RNA-binding</keyword>
<protein>
    <recommendedName>
        <fullName evidence="4">RNA pseudouridylate synthase</fullName>
    </recommendedName>
    <alternativeName>
        <fullName evidence="5">RNA-uridine isomerase</fullName>
    </alternativeName>
</protein>
<evidence type="ECO:0000256" key="1">
    <source>
        <dbReference type="ARBA" id="ARBA00000073"/>
    </source>
</evidence>
<comment type="similarity">
    <text evidence="2">Belongs to the pseudouridine synthase RluA family.</text>
</comment>
<name>A0A1W1WQ18_9BACT</name>
<dbReference type="InterPro" id="IPR050188">
    <property type="entry name" value="RluA_PseudoU_synthase"/>
</dbReference>
<feature type="domain" description="Pseudouridine synthase RsuA/RluA-like" evidence="7">
    <location>
        <begin position="84"/>
        <end position="197"/>
    </location>
</feature>
<dbReference type="GO" id="GO:0140098">
    <property type="term" value="F:catalytic activity, acting on RNA"/>
    <property type="evidence" value="ECO:0007669"/>
    <property type="project" value="UniProtKB-ARBA"/>
</dbReference>
<dbReference type="OrthoDB" id="128480at2"/>
<evidence type="ECO:0000313" key="8">
    <source>
        <dbReference type="EMBL" id="SMC08312.1"/>
    </source>
</evidence>
<accession>A0A1W1WQ18</accession>
<organism evidence="8 9">
    <name type="scientific">Nitratiruptor tergarcus DSM 16512</name>
    <dbReference type="NCBI Taxonomy" id="1069081"/>
    <lineage>
        <taxon>Bacteria</taxon>
        <taxon>Pseudomonadati</taxon>
        <taxon>Campylobacterota</taxon>
        <taxon>Epsilonproteobacteria</taxon>
        <taxon>Nautiliales</taxon>
        <taxon>Nitratiruptoraceae</taxon>
        <taxon>Nitratiruptor</taxon>
    </lineage>
</organism>
<dbReference type="CDD" id="cd02869">
    <property type="entry name" value="PseudoU_synth_RluA_like"/>
    <property type="match status" value="1"/>
</dbReference>
<dbReference type="GO" id="GO:0003723">
    <property type="term" value="F:RNA binding"/>
    <property type="evidence" value="ECO:0007669"/>
    <property type="project" value="UniProtKB-KW"/>
</dbReference>
<dbReference type="SUPFAM" id="SSF55174">
    <property type="entry name" value="Alpha-L RNA-binding motif"/>
    <property type="match status" value="1"/>
</dbReference>
<evidence type="ECO:0000256" key="5">
    <source>
        <dbReference type="ARBA" id="ARBA00033164"/>
    </source>
</evidence>
<evidence type="ECO:0000256" key="6">
    <source>
        <dbReference type="PROSITE-ProRule" id="PRU00182"/>
    </source>
</evidence>
<dbReference type="PANTHER" id="PTHR21600:SF44">
    <property type="entry name" value="RIBOSOMAL LARGE SUBUNIT PSEUDOURIDINE SYNTHASE D"/>
    <property type="match status" value="1"/>
</dbReference>
<proteinExistence type="inferred from homology"/>
<evidence type="ECO:0000256" key="4">
    <source>
        <dbReference type="ARBA" id="ARBA00031870"/>
    </source>
</evidence>
<gene>
    <name evidence="8" type="ORF">SAMN05660197_0059</name>
</gene>
<dbReference type="InterPro" id="IPR020103">
    <property type="entry name" value="PsdUridine_synth_cat_dom_sf"/>
</dbReference>
<dbReference type="InterPro" id="IPR006224">
    <property type="entry name" value="PsdUridine_synth_RluA-like_CS"/>
</dbReference>
<reference evidence="9" key="1">
    <citation type="submission" date="2017-04" db="EMBL/GenBank/DDBJ databases">
        <authorList>
            <person name="Varghese N."/>
            <person name="Submissions S."/>
        </authorList>
    </citation>
    <scope>NUCLEOTIDE SEQUENCE [LARGE SCALE GENOMIC DNA]</scope>
    <source>
        <strain evidence="9">DSM 16512</strain>
    </source>
</reference>
<dbReference type="SUPFAM" id="SSF55120">
    <property type="entry name" value="Pseudouridine synthase"/>
    <property type="match status" value="1"/>
</dbReference>